<evidence type="ECO:0000313" key="9">
    <source>
        <dbReference type="EnsemblMetazoa" id="XP_022666139"/>
    </source>
</evidence>
<dbReference type="InterPro" id="IPR009231">
    <property type="entry name" value="Chloride_chnl_CLIC-like"/>
</dbReference>
<accession>A0A7M7KFT2</accession>
<keyword evidence="5 7" id="KW-1133">Transmembrane helix</keyword>
<feature type="transmembrane region" description="Helical" evidence="7">
    <location>
        <begin position="207"/>
        <end position="225"/>
    </location>
</feature>
<dbReference type="GO" id="GO:0005783">
    <property type="term" value="C:endoplasmic reticulum"/>
    <property type="evidence" value="ECO:0007669"/>
    <property type="project" value="TreeGrafter"/>
</dbReference>
<evidence type="ECO:0000256" key="1">
    <source>
        <dbReference type="ARBA" id="ARBA00004141"/>
    </source>
</evidence>
<evidence type="ECO:0000256" key="3">
    <source>
        <dbReference type="ARBA" id="ARBA00015571"/>
    </source>
</evidence>
<dbReference type="AlphaFoldDB" id="A0A7M7KFT2"/>
<name>A0A7M7KFT2_VARDE</name>
<evidence type="ECO:0000256" key="8">
    <source>
        <dbReference type="SAM" id="SignalP"/>
    </source>
</evidence>
<dbReference type="GeneID" id="111252465"/>
<dbReference type="KEGG" id="vde:111252465"/>
<dbReference type="InParanoid" id="A0A7M7KFT2"/>
<dbReference type="Proteomes" id="UP000594260">
    <property type="component" value="Unplaced"/>
</dbReference>
<keyword evidence="8" id="KW-0732">Signal</keyword>
<dbReference type="PANTHER" id="PTHR34093">
    <property type="entry name" value="CHLORIDE CHANNEL CLIC-LIKE PROTEIN 1"/>
    <property type="match status" value="1"/>
</dbReference>
<keyword evidence="4 7" id="KW-0812">Transmembrane</keyword>
<protein>
    <recommendedName>
        <fullName evidence="3">Chloride channel CLIC-like protein 1</fullName>
    </recommendedName>
</protein>
<dbReference type="EnsemblMetazoa" id="XM_022810404">
    <property type="protein sequence ID" value="XP_022666139"/>
    <property type="gene ID" value="LOC111252465"/>
</dbReference>
<feature type="signal peptide" evidence="8">
    <location>
        <begin position="1"/>
        <end position="21"/>
    </location>
</feature>
<evidence type="ECO:0000256" key="4">
    <source>
        <dbReference type="ARBA" id="ARBA00022692"/>
    </source>
</evidence>
<comment type="subcellular location">
    <subcellularLocation>
        <location evidence="1">Membrane</location>
        <topology evidence="1">Multi-pass membrane protein</topology>
    </subcellularLocation>
</comment>
<dbReference type="PANTHER" id="PTHR34093:SF1">
    <property type="entry name" value="CHLORIDE CHANNEL CLIC-LIKE PROTEIN 1"/>
    <property type="match status" value="1"/>
</dbReference>
<dbReference type="RefSeq" id="XP_022666139.1">
    <property type="nucleotide sequence ID" value="XM_022810404.1"/>
</dbReference>
<evidence type="ECO:0000313" key="10">
    <source>
        <dbReference type="Proteomes" id="UP000594260"/>
    </source>
</evidence>
<feature type="chain" id="PRO_5029850837" description="Chloride channel CLIC-like protein 1" evidence="8">
    <location>
        <begin position="22"/>
        <end position="231"/>
    </location>
</feature>
<evidence type="ECO:0000256" key="2">
    <source>
        <dbReference type="ARBA" id="ARBA00005944"/>
    </source>
</evidence>
<keyword evidence="10" id="KW-1185">Reference proteome</keyword>
<organism evidence="9 10">
    <name type="scientific">Varroa destructor</name>
    <name type="common">Honeybee mite</name>
    <dbReference type="NCBI Taxonomy" id="109461"/>
    <lineage>
        <taxon>Eukaryota</taxon>
        <taxon>Metazoa</taxon>
        <taxon>Ecdysozoa</taxon>
        <taxon>Arthropoda</taxon>
        <taxon>Chelicerata</taxon>
        <taxon>Arachnida</taxon>
        <taxon>Acari</taxon>
        <taxon>Parasitiformes</taxon>
        <taxon>Mesostigmata</taxon>
        <taxon>Gamasina</taxon>
        <taxon>Dermanyssoidea</taxon>
        <taxon>Varroidae</taxon>
        <taxon>Varroa</taxon>
    </lineage>
</organism>
<keyword evidence="6 7" id="KW-0472">Membrane</keyword>
<evidence type="ECO:0000256" key="5">
    <source>
        <dbReference type="ARBA" id="ARBA00022989"/>
    </source>
</evidence>
<dbReference type="GO" id="GO:0016020">
    <property type="term" value="C:membrane"/>
    <property type="evidence" value="ECO:0007669"/>
    <property type="project" value="UniProtKB-SubCell"/>
</dbReference>
<evidence type="ECO:0000256" key="7">
    <source>
        <dbReference type="SAM" id="Phobius"/>
    </source>
</evidence>
<evidence type="ECO:0000256" key="6">
    <source>
        <dbReference type="ARBA" id="ARBA00023136"/>
    </source>
</evidence>
<sequence>MALVLKLYLLSVTLVALSANAEDLSFKDEIVRDENWLDPSNMFISKAGHSLKVYGDEHGSRGDGSDDDAVVVRPLSTRERNECREQRKELITCQKKLKDLQLLRQLINTSYDEPCTDREFIYLRRLALTLVNKAKIPKHAPRSNVKLELYLSAKDVNRIKELVTEQLCDSVFSLESLLSIILSRLYEREESPDDQLDSVEMFGNVNSFWLIPLLAIAGTVFFNIYNRKVTA</sequence>
<dbReference type="GO" id="GO:0005254">
    <property type="term" value="F:chloride channel activity"/>
    <property type="evidence" value="ECO:0007669"/>
    <property type="project" value="TreeGrafter"/>
</dbReference>
<proteinExistence type="inferred from homology"/>
<reference evidence="9" key="1">
    <citation type="submission" date="2021-01" db="UniProtKB">
        <authorList>
            <consortium name="EnsemblMetazoa"/>
        </authorList>
    </citation>
    <scope>IDENTIFICATION</scope>
</reference>
<dbReference type="OrthoDB" id="5837849at2759"/>
<comment type="similarity">
    <text evidence="2">Belongs to the chloride channel MCLC family.</text>
</comment>